<organism evidence="1 2">
    <name type="scientific">Pistacia atlantica</name>
    <dbReference type="NCBI Taxonomy" id="434234"/>
    <lineage>
        <taxon>Eukaryota</taxon>
        <taxon>Viridiplantae</taxon>
        <taxon>Streptophyta</taxon>
        <taxon>Embryophyta</taxon>
        <taxon>Tracheophyta</taxon>
        <taxon>Spermatophyta</taxon>
        <taxon>Magnoliopsida</taxon>
        <taxon>eudicotyledons</taxon>
        <taxon>Gunneridae</taxon>
        <taxon>Pentapetalae</taxon>
        <taxon>rosids</taxon>
        <taxon>malvids</taxon>
        <taxon>Sapindales</taxon>
        <taxon>Anacardiaceae</taxon>
        <taxon>Pistacia</taxon>
    </lineage>
</organism>
<evidence type="ECO:0000313" key="1">
    <source>
        <dbReference type="EMBL" id="KAJ0082382.1"/>
    </source>
</evidence>
<gene>
    <name evidence="1" type="ORF">Patl1_10555</name>
</gene>
<evidence type="ECO:0000313" key="2">
    <source>
        <dbReference type="Proteomes" id="UP001164250"/>
    </source>
</evidence>
<reference evidence="2" key="1">
    <citation type="journal article" date="2023" name="G3 (Bethesda)">
        <title>Genome assembly and association tests identify interacting loci associated with vigor, precocity, and sex in interspecific pistachio rootstocks.</title>
        <authorList>
            <person name="Palmer W."/>
            <person name="Jacygrad E."/>
            <person name="Sagayaradj S."/>
            <person name="Cavanaugh K."/>
            <person name="Han R."/>
            <person name="Bertier L."/>
            <person name="Beede B."/>
            <person name="Kafkas S."/>
            <person name="Golino D."/>
            <person name="Preece J."/>
            <person name="Michelmore R."/>
        </authorList>
    </citation>
    <scope>NUCLEOTIDE SEQUENCE [LARGE SCALE GENOMIC DNA]</scope>
</reference>
<comment type="caution">
    <text evidence="1">The sequence shown here is derived from an EMBL/GenBank/DDBJ whole genome shotgun (WGS) entry which is preliminary data.</text>
</comment>
<dbReference type="Proteomes" id="UP001164250">
    <property type="component" value="Chromosome 12"/>
</dbReference>
<dbReference type="EMBL" id="CM047908">
    <property type="protein sequence ID" value="KAJ0082382.1"/>
    <property type="molecule type" value="Genomic_DNA"/>
</dbReference>
<accession>A0ACC1A5Q3</accession>
<protein>
    <submittedName>
        <fullName evidence="1">Uncharacterized protein</fullName>
    </submittedName>
</protein>
<proteinExistence type="predicted"/>
<name>A0ACC1A5Q3_9ROSI</name>
<keyword evidence="2" id="KW-1185">Reference proteome</keyword>
<sequence>MQAFGFPLGPALCLPRSPPLSRRSHCLDRRVGVDLYMSVLLVRDCNSGVCAVADQGSRSGDEVVHRSDSLLVPDSKVITR</sequence>